<dbReference type="PATRIC" id="fig|1230458.4.peg.1944"/>
<comment type="caution">
    <text evidence="1">The sequence shown here is derived from an EMBL/GenBank/DDBJ whole genome shotgun (WGS) entry which is preliminary data.</text>
</comment>
<name>M0A0V3_9EURY</name>
<dbReference type="STRING" id="1230458.C484_09681"/>
<protein>
    <submittedName>
        <fullName evidence="1">Transcriptional regulator</fullName>
    </submittedName>
</protein>
<proteinExistence type="predicted"/>
<dbReference type="EMBL" id="AOIL01000032">
    <property type="protein sequence ID" value="ELY92249.1"/>
    <property type="molecule type" value="Genomic_DNA"/>
</dbReference>
<evidence type="ECO:0000313" key="2">
    <source>
        <dbReference type="Proteomes" id="UP000011648"/>
    </source>
</evidence>
<dbReference type="Proteomes" id="UP000011648">
    <property type="component" value="Unassembled WGS sequence"/>
</dbReference>
<dbReference type="AlphaFoldDB" id="M0A0V3"/>
<gene>
    <name evidence="1" type="ORF">C484_09681</name>
</gene>
<evidence type="ECO:0000313" key="1">
    <source>
        <dbReference type="EMBL" id="ELY92249.1"/>
    </source>
</evidence>
<keyword evidence="2" id="KW-1185">Reference proteome</keyword>
<organism evidence="1 2">
    <name type="scientific">Natrialba taiwanensis DSM 12281</name>
    <dbReference type="NCBI Taxonomy" id="1230458"/>
    <lineage>
        <taxon>Archaea</taxon>
        <taxon>Methanobacteriati</taxon>
        <taxon>Methanobacteriota</taxon>
        <taxon>Stenosarchaea group</taxon>
        <taxon>Halobacteria</taxon>
        <taxon>Halobacteriales</taxon>
        <taxon>Natrialbaceae</taxon>
        <taxon>Natrialba</taxon>
    </lineage>
</organism>
<accession>M0A0V3</accession>
<reference evidence="1 2" key="1">
    <citation type="journal article" date="2014" name="PLoS Genet.">
        <title>Phylogenetically driven sequencing of extremely halophilic archaea reveals strategies for static and dynamic osmo-response.</title>
        <authorList>
            <person name="Becker E.A."/>
            <person name="Seitzer P.M."/>
            <person name="Tritt A."/>
            <person name="Larsen D."/>
            <person name="Krusor M."/>
            <person name="Yao A.I."/>
            <person name="Wu D."/>
            <person name="Madern D."/>
            <person name="Eisen J.A."/>
            <person name="Darling A.E."/>
            <person name="Facciotti M.T."/>
        </authorList>
    </citation>
    <scope>NUCLEOTIDE SEQUENCE [LARGE SCALE GENOMIC DNA]</scope>
    <source>
        <strain evidence="1 2">DSM 12281</strain>
    </source>
</reference>
<sequence>MPSNGKKVCFEVEIDCWYVIQEVLDREAMQEFRIMNRALDSVAEMFENAESARSERNFESSKTPAGV</sequence>